<reference evidence="1 2" key="1">
    <citation type="submission" date="2006-03" db="EMBL/GenBank/DDBJ databases">
        <authorList>
            <person name="Bartlett D.H."/>
            <person name="Valle G."/>
            <person name="Lauro F.M."/>
            <person name="Vezzi A."/>
            <person name="Simonato F."/>
            <person name="Eloe E."/>
            <person name="Vitulo N."/>
            <person name="Stratton T.K."/>
            <person name="D'angelo M."/>
            <person name="Ferriera S."/>
            <person name="Johnson J."/>
            <person name="Kravitz S."/>
            <person name="Beeson K."/>
            <person name="Sutton G."/>
            <person name="Rogers Y."/>
            <person name="Friedman R."/>
            <person name="Frazier M."/>
            <person name="Venter J.C."/>
        </authorList>
    </citation>
    <scope>NUCLEOTIDE SEQUENCE [LARGE SCALE GENOMIC DNA]</scope>
    <source>
        <strain evidence="1 2">3TCK</strain>
    </source>
</reference>
<evidence type="ECO:0000313" key="1">
    <source>
        <dbReference type="EMBL" id="EAS40745.1"/>
    </source>
</evidence>
<dbReference type="RefSeq" id="WP_006229766.1">
    <property type="nucleotide sequence ID" value="NZ_CH724134.1"/>
</dbReference>
<comment type="caution">
    <text evidence="1">The sequence shown here is derived from an EMBL/GenBank/DDBJ whole genome shotgun (WGS) entry which is preliminary data.</text>
</comment>
<protein>
    <submittedName>
        <fullName evidence="1">Uncharacterized protein</fullName>
    </submittedName>
</protein>
<gene>
    <name evidence="1" type="ORF">P3TCK_08663</name>
</gene>
<dbReference type="OrthoDB" id="1678715at2"/>
<dbReference type="AlphaFoldDB" id="Q1YWV7"/>
<sequence>MKYKGTELESIQLKAVVDSLDDMVNHSLMEFSSYEGYTAVTAKSLTHKEYFNIMLVDFLSNLDGGVFGQSISCLRVLRNVCKSPCFNINNSTEHLKAPVDQLKDWLEEVVTVDVWFPSVGIDACFKVRRIDFIKICGNICKHGLGRLTKTARGLQKIFKDNGFHIDDEQSLLALSDFHEKFHDDILSYHLSHISEMLNNIRWGIQMYLLPEYESSHHWVNRLDGQYAYHVPKEINSQFSQNSYWELMNLVRRQPNVKQFKARRFARIHY</sequence>
<organism evidence="1 2">
    <name type="scientific">Photobacterium profundum 3TCK</name>
    <dbReference type="NCBI Taxonomy" id="314280"/>
    <lineage>
        <taxon>Bacteria</taxon>
        <taxon>Pseudomonadati</taxon>
        <taxon>Pseudomonadota</taxon>
        <taxon>Gammaproteobacteria</taxon>
        <taxon>Vibrionales</taxon>
        <taxon>Vibrionaceae</taxon>
        <taxon>Photobacterium</taxon>
    </lineage>
</organism>
<dbReference type="Proteomes" id="UP000003789">
    <property type="component" value="Unassembled WGS sequence"/>
</dbReference>
<dbReference type="EMBL" id="AAPH01000048">
    <property type="protein sequence ID" value="EAS40745.1"/>
    <property type="molecule type" value="Genomic_DNA"/>
</dbReference>
<dbReference type="HOGENOM" id="CLU_952116_0_0_6"/>
<evidence type="ECO:0000313" key="2">
    <source>
        <dbReference type="Proteomes" id="UP000003789"/>
    </source>
</evidence>
<proteinExistence type="predicted"/>
<name>Q1YWV7_9GAMM</name>
<accession>Q1YWV7</accession>